<feature type="transmembrane region" description="Helical" evidence="2">
    <location>
        <begin position="123"/>
        <end position="146"/>
    </location>
</feature>
<sequence>MNDTQELDPGNGITYGYRGGDQTIIQAMTAFAAISWATAIELIILIFLVFKKYSGVYFWSLLISTISIIPYAIGAWIKQVSLPYTVPTLLPVAFLNISWMVLIPGQSVVLWSRLHLITQNQQLLRFILWLIIVDWFVFCIPTTVFTWGSNTHMGAFVEGYTIFEKIQMTAFSVQEVFISGVYVWEVRKMLQLIYEKESRRIMWELLSINVFIIVLDVALLTVEFLNMYQVETTFKGMVYSIKLKLEFGVLGKLVKVALDRKGSHARIASQEAISIDLDGYNPAPRTQAPGRNFEADLAETRKPSAQYIENAAQRFNFPKARRHSHFDHHQNHGRQVKKLPKKDVAPPRPTLASRFSEGSGITIQYPGRLDNAVV</sequence>
<dbReference type="Pfam" id="PF24802">
    <property type="entry name" value="DUF7703"/>
    <property type="match status" value="1"/>
</dbReference>
<dbReference type="PANTHER" id="PTHR37013:SF3">
    <property type="entry name" value="INTEGRAL MEMBRANE PROTEIN (AFU_ORTHOLOGUE AFUA_1G05950)"/>
    <property type="match status" value="1"/>
</dbReference>
<keyword evidence="2" id="KW-1133">Transmembrane helix</keyword>
<evidence type="ECO:0000256" key="1">
    <source>
        <dbReference type="SAM" id="MobiDB-lite"/>
    </source>
</evidence>
<dbReference type="InterPro" id="IPR056120">
    <property type="entry name" value="DUF7703"/>
</dbReference>
<feature type="domain" description="DUF7703" evidence="3">
    <location>
        <begin position="25"/>
        <end position="255"/>
    </location>
</feature>
<protein>
    <recommendedName>
        <fullName evidence="3">DUF7703 domain-containing protein</fullName>
    </recommendedName>
</protein>
<evidence type="ECO:0000259" key="3">
    <source>
        <dbReference type="Pfam" id="PF24802"/>
    </source>
</evidence>
<feature type="transmembrane region" description="Helical" evidence="2">
    <location>
        <begin position="205"/>
        <end position="228"/>
    </location>
</feature>
<keyword evidence="5" id="KW-1185">Reference proteome</keyword>
<accession>A0A9Q0AK05</accession>
<dbReference type="AlphaFoldDB" id="A0A9Q0AK05"/>
<feature type="region of interest" description="Disordered" evidence="1">
    <location>
        <begin position="322"/>
        <end position="357"/>
    </location>
</feature>
<feature type="transmembrane region" description="Helical" evidence="2">
    <location>
        <begin position="89"/>
        <end position="111"/>
    </location>
</feature>
<reference evidence="4" key="1">
    <citation type="submission" date="2021-03" db="EMBL/GenBank/DDBJ databases">
        <title>Revisited historic fungal species revealed as producer of novel bioactive compounds through whole genome sequencing and comparative genomics.</title>
        <authorList>
            <person name="Vignolle G.A."/>
            <person name="Hochenegger N."/>
            <person name="Mach R.L."/>
            <person name="Mach-Aigner A.R."/>
            <person name="Javad Rahimi M."/>
            <person name="Salim K.A."/>
            <person name="Chan C.M."/>
            <person name="Lim L.B.L."/>
            <person name="Cai F."/>
            <person name="Druzhinina I.S."/>
            <person name="U'Ren J.M."/>
            <person name="Derntl C."/>
        </authorList>
    </citation>
    <scope>NUCLEOTIDE SEQUENCE</scope>
    <source>
        <strain evidence="4">TUCIM 5799</strain>
    </source>
</reference>
<feature type="transmembrane region" description="Helical" evidence="2">
    <location>
        <begin position="56"/>
        <end position="77"/>
    </location>
</feature>
<gene>
    <name evidence="4" type="ORF">JX265_012213</name>
</gene>
<dbReference type="PANTHER" id="PTHR37013">
    <property type="entry name" value="INTEGRAL MEMBRANE PROTEIN (AFU_ORTHOLOGUE AFUA_1G05950)-RELATED"/>
    <property type="match status" value="1"/>
</dbReference>
<proteinExistence type="predicted"/>
<keyword evidence="2" id="KW-0472">Membrane</keyword>
<feature type="compositionally biased region" description="Basic residues" evidence="1">
    <location>
        <begin position="322"/>
        <end position="340"/>
    </location>
</feature>
<keyword evidence="2" id="KW-0812">Transmembrane</keyword>
<evidence type="ECO:0000313" key="5">
    <source>
        <dbReference type="Proteomes" id="UP000829685"/>
    </source>
</evidence>
<organism evidence="4 5">
    <name type="scientific">Neoarthrinium moseri</name>
    <dbReference type="NCBI Taxonomy" id="1658444"/>
    <lineage>
        <taxon>Eukaryota</taxon>
        <taxon>Fungi</taxon>
        <taxon>Dikarya</taxon>
        <taxon>Ascomycota</taxon>
        <taxon>Pezizomycotina</taxon>
        <taxon>Sordariomycetes</taxon>
        <taxon>Xylariomycetidae</taxon>
        <taxon>Amphisphaeriales</taxon>
        <taxon>Apiosporaceae</taxon>
        <taxon>Neoarthrinium</taxon>
    </lineage>
</organism>
<evidence type="ECO:0000256" key="2">
    <source>
        <dbReference type="SAM" id="Phobius"/>
    </source>
</evidence>
<evidence type="ECO:0000313" key="4">
    <source>
        <dbReference type="EMBL" id="KAI1855768.1"/>
    </source>
</evidence>
<feature type="transmembrane region" description="Helical" evidence="2">
    <location>
        <begin position="166"/>
        <end position="184"/>
    </location>
</feature>
<comment type="caution">
    <text evidence="4">The sequence shown here is derived from an EMBL/GenBank/DDBJ whole genome shotgun (WGS) entry which is preliminary data.</text>
</comment>
<name>A0A9Q0AK05_9PEZI</name>
<dbReference type="EMBL" id="JAFIMR010000050">
    <property type="protein sequence ID" value="KAI1855768.1"/>
    <property type="molecule type" value="Genomic_DNA"/>
</dbReference>
<feature type="transmembrane region" description="Helical" evidence="2">
    <location>
        <begin position="24"/>
        <end position="49"/>
    </location>
</feature>
<dbReference type="Proteomes" id="UP000829685">
    <property type="component" value="Unassembled WGS sequence"/>
</dbReference>